<feature type="signal peptide" evidence="1">
    <location>
        <begin position="1"/>
        <end position="19"/>
    </location>
</feature>
<evidence type="ECO:0000256" key="1">
    <source>
        <dbReference type="SAM" id="SignalP"/>
    </source>
</evidence>
<dbReference type="RefSeq" id="WP_380722555.1">
    <property type="nucleotide sequence ID" value="NZ_JBHTLK010000035.1"/>
</dbReference>
<name>A0ABW3QRG2_9PSEU</name>
<protein>
    <submittedName>
        <fullName evidence="2">Sialidase family protein</fullName>
        <ecNumber evidence="2">3.2.1.-</ecNumber>
    </submittedName>
</protein>
<accession>A0ABW3QRG2</accession>
<dbReference type="Gene3D" id="2.120.10.10">
    <property type="match status" value="1"/>
</dbReference>
<keyword evidence="1" id="KW-0732">Signal</keyword>
<organism evidence="2 3">
    <name type="scientific">Saccharothrix hoggarensis</name>
    <dbReference type="NCBI Taxonomy" id="913853"/>
    <lineage>
        <taxon>Bacteria</taxon>
        <taxon>Bacillati</taxon>
        <taxon>Actinomycetota</taxon>
        <taxon>Actinomycetes</taxon>
        <taxon>Pseudonocardiales</taxon>
        <taxon>Pseudonocardiaceae</taxon>
        <taxon>Saccharothrix</taxon>
    </lineage>
</organism>
<reference evidence="3" key="1">
    <citation type="journal article" date="2019" name="Int. J. Syst. Evol. Microbiol.">
        <title>The Global Catalogue of Microorganisms (GCM) 10K type strain sequencing project: providing services to taxonomists for standard genome sequencing and annotation.</title>
        <authorList>
            <consortium name="The Broad Institute Genomics Platform"/>
            <consortium name="The Broad Institute Genome Sequencing Center for Infectious Disease"/>
            <person name="Wu L."/>
            <person name="Ma J."/>
        </authorList>
    </citation>
    <scope>NUCLEOTIDE SEQUENCE [LARGE SCALE GENOMIC DNA]</scope>
    <source>
        <strain evidence="3">CCUG 60214</strain>
    </source>
</reference>
<keyword evidence="2" id="KW-0326">Glycosidase</keyword>
<dbReference type="CDD" id="cd15482">
    <property type="entry name" value="Sialidase_non-viral"/>
    <property type="match status" value="1"/>
</dbReference>
<dbReference type="EC" id="3.2.1.-" evidence="2"/>
<evidence type="ECO:0000313" key="3">
    <source>
        <dbReference type="Proteomes" id="UP001597168"/>
    </source>
</evidence>
<comment type="caution">
    <text evidence="2">The sequence shown here is derived from an EMBL/GenBank/DDBJ whole genome shotgun (WGS) entry which is preliminary data.</text>
</comment>
<feature type="chain" id="PRO_5045103952" evidence="1">
    <location>
        <begin position="20"/>
        <end position="370"/>
    </location>
</feature>
<dbReference type="EMBL" id="JBHTLK010000035">
    <property type="protein sequence ID" value="MFD1147429.1"/>
    <property type="molecule type" value="Genomic_DNA"/>
</dbReference>
<dbReference type="GO" id="GO:0016798">
    <property type="term" value="F:hydrolase activity, acting on glycosyl bonds"/>
    <property type="evidence" value="ECO:0007669"/>
    <property type="project" value="UniProtKB-KW"/>
</dbReference>
<sequence>MVRTRGRWALALLASVALAGVGAPPASATVSMVADIVQEPGEYEARFPDIVKLDDGRLMAVWHRATAHAGAVGTIQLSFGGSNGRTWSAPTPALANPDTMAGVDTRDPKLGRMNDGSVVLTFFVPGGRVYYSVWKPGWTRFTDPVQLTAPGIATATYSHGGALALADSGTQVDQVLIPVYTTGTTGGAHFIRATWRPTLSPRLLVSGSHKIITNDNPVGRTYTEPSFVQFGSTVVAVVRAEQDGGGSPAIVVRWNPYADTPTFAYQSFTGVLANSHHLLKTSAGQVLFTYGDRARTNRPTVGMLIANPTSTWAANTVVPLYNSGAADQANPSSVEIAPGTFLMLGYNAKDKATSPTGGTLWVIESHTADY</sequence>
<dbReference type="Proteomes" id="UP001597168">
    <property type="component" value="Unassembled WGS sequence"/>
</dbReference>
<dbReference type="SUPFAM" id="SSF50939">
    <property type="entry name" value="Sialidases"/>
    <property type="match status" value="1"/>
</dbReference>
<gene>
    <name evidence="2" type="ORF">ACFQ3T_09865</name>
</gene>
<dbReference type="InterPro" id="IPR036278">
    <property type="entry name" value="Sialidase_sf"/>
</dbReference>
<evidence type="ECO:0000313" key="2">
    <source>
        <dbReference type="EMBL" id="MFD1147429.1"/>
    </source>
</evidence>
<proteinExistence type="predicted"/>
<keyword evidence="3" id="KW-1185">Reference proteome</keyword>
<keyword evidence="2" id="KW-0378">Hydrolase</keyword>